<protein>
    <submittedName>
        <fullName evidence="1">Unnamed protein product</fullName>
    </submittedName>
</protein>
<name>A0A9W7D5Y7_9STRA</name>
<comment type="caution">
    <text evidence="1">The sequence shown here is derived from an EMBL/GenBank/DDBJ whole genome shotgun (WGS) entry which is preliminary data.</text>
</comment>
<proteinExistence type="predicted"/>
<organism evidence="1 2">
    <name type="scientific">Phytophthora fragariaefolia</name>
    <dbReference type="NCBI Taxonomy" id="1490495"/>
    <lineage>
        <taxon>Eukaryota</taxon>
        <taxon>Sar</taxon>
        <taxon>Stramenopiles</taxon>
        <taxon>Oomycota</taxon>
        <taxon>Peronosporomycetes</taxon>
        <taxon>Peronosporales</taxon>
        <taxon>Peronosporaceae</taxon>
        <taxon>Phytophthora</taxon>
    </lineage>
</organism>
<gene>
    <name evidence="1" type="ORF">Pfra01_002194700</name>
</gene>
<evidence type="ECO:0000313" key="1">
    <source>
        <dbReference type="EMBL" id="GMF53216.1"/>
    </source>
</evidence>
<sequence length="122" mass="13817">MINTQPPLEDPSQNFKDFKDPLQNFTSYCKISKISKIHCKISQVTAKFQRFQRSTAKYHKLLKLLKLHRGAEFEVAEVAQTEVALTGVETQCASLPGLIDHLKTSTQALKKVNRSSVMPSKR</sequence>
<dbReference type="AlphaFoldDB" id="A0A9W7D5Y7"/>
<keyword evidence="2" id="KW-1185">Reference proteome</keyword>
<evidence type="ECO:0000313" key="2">
    <source>
        <dbReference type="Proteomes" id="UP001165121"/>
    </source>
</evidence>
<dbReference type="Proteomes" id="UP001165121">
    <property type="component" value="Unassembled WGS sequence"/>
</dbReference>
<accession>A0A9W7D5Y7</accession>
<dbReference type="EMBL" id="BSXT01003248">
    <property type="protein sequence ID" value="GMF53216.1"/>
    <property type="molecule type" value="Genomic_DNA"/>
</dbReference>
<reference evidence="1" key="1">
    <citation type="submission" date="2023-04" db="EMBL/GenBank/DDBJ databases">
        <title>Phytophthora fragariaefolia NBRC 109709.</title>
        <authorList>
            <person name="Ichikawa N."/>
            <person name="Sato H."/>
            <person name="Tonouchi N."/>
        </authorList>
    </citation>
    <scope>NUCLEOTIDE SEQUENCE</scope>
    <source>
        <strain evidence="1">NBRC 109709</strain>
    </source>
</reference>